<organism evidence="2 3">
    <name type="scientific">Cnuibacter physcomitrellae</name>
    <dbReference type="NCBI Taxonomy" id="1619308"/>
    <lineage>
        <taxon>Bacteria</taxon>
        <taxon>Bacillati</taxon>
        <taxon>Actinomycetota</taxon>
        <taxon>Actinomycetes</taxon>
        <taxon>Micrococcales</taxon>
        <taxon>Microbacteriaceae</taxon>
        <taxon>Cnuibacter</taxon>
    </lineage>
</organism>
<feature type="region of interest" description="Disordered" evidence="1">
    <location>
        <begin position="1"/>
        <end position="81"/>
    </location>
</feature>
<evidence type="ECO:0008006" key="4">
    <source>
        <dbReference type="Google" id="ProtNLM"/>
    </source>
</evidence>
<feature type="compositionally biased region" description="Basic and acidic residues" evidence="1">
    <location>
        <begin position="1"/>
        <end position="16"/>
    </location>
</feature>
<dbReference type="Proteomes" id="UP000192775">
    <property type="component" value="Chromosome"/>
</dbReference>
<dbReference type="AlphaFoldDB" id="A0A1X9LL07"/>
<dbReference type="InterPro" id="IPR011004">
    <property type="entry name" value="Trimer_LpxA-like_sf"/>
</dbReference>
<accession>A0A1X9LL07</accession>
<keyword evidence="3" id="KW-1185">Reference proteome</keyword>
<evidence type="ECO:0000313" key="2">
    <source>
        <dbReference type="EMBL" id="ARJ05863.1"/>
    </source>
</evidence>
<evidence type="ECO:0000313" key="3">
    <source>
        <dbReference type="Proteomes" id="UP000192775"/>
    </source>
</evidence>
<sequence>MRAEGGEPGADGRVESLPRIGDQARASPLQVGGETPPRRHDDHLGDVGRLEERAHRIRGEGRRERRPLGEGAVGGQSGLRVGRPLDGDDDAPVQGHPLQYRAATQPFRPLCRTHNVFADPGNDADTSRVVYIVSRTFVEIEGDRGQVSRYRKHVNGKGLVAVGAEVDPSAYVHPTSYVETGARVAQNVWIGQGSWIERGALVGAGTVIGAHVHVGEDSRIGLGAKVGSHSRIGAGSTIADHAHVENDSTLASGTLVRTDGSRGYARAA</sequence>
<reference evidence="2 3" key="1">
    <citation type="submission" date="2017-04" db="EMBL/GenBank/DDBJ databases">
        <authorList>
            <person name="Afonso C.L."/>
            <person name="Miller P.J."/>
            <person name="Scott M.A."/>
            <person name="Spackman E."/>
            <person name="Goraichik I."/>
            <person name="Dimitrov K.M."/>
            <person name="Suarez D.L."/>
            <person name="Swayne D.E."/>
        </authorList>
    </citation>
    <scope>NUCLEOTIDE SEQUENCE [LARGE SCALE GENOMIC DNA]</scope>
    <source>
        <strain evidence="3">XA(T)</strain>
    </source>
</reference>
<dbReference type="EMBL" id="CP020715">
    <property type="protein sequence ID" value="ARJ05863.1"/>
    <property type="molecule type" value="Genomic_DNA"/>
</dbReference>
<dbReference type="STRING" id="1619308.B5808_11980"/>
<proteinExistence type="predicted"/>
<dbReference type="Gene3D" id="2.160.10.10">
    <property type="entry name" value="Hexapeptide repeat proteins"/>
    <property type="match status" value="1"/>
</dbReference>
<gene>
    <name evidence="2" type="ORF">B5808_11980</name>
</gene>
<name>A0A1X9LL07_9MICO</name>
<dbReference type="KEGG" id="cphy:B5808_11980"/>
<evidence type="ECO:0000256" key="1">
    <source>
        <dbReference type="SAM" id="MobiDB-lite"/>
    </source>
</evidence>
<dbReference type="SUPFAM" id="SSF51161">
    <property type="entry name" value="Trimeric LpxA-like enzymes"/>
    <property type="match status" value="1"/>
</dbReference>
<protein>
    <recommendedName>
        <fullName evidence="4">Transferase</fullName>
    </recommendedName>
</protein>
<feature type="compositionally biased region" description="Basic and acidic residues" evidence="1">
    <location>
        <begin position="36"/>
        <end position="68"/>
    </location>
</feature>